<protein>
    <recommendedName>
        <fullName evidence="5">Cyclic di-GMP-binding protein</fullName>
    </recommendedName>
</protein>
<keyword evidence="2" id="KW-0812">Transmembrane</keyword>
<gene>
    <name evidence="3" type="ORF">V3330_13450</name>
</gene>
<evidence type="ECO:0000256" key="2">
    <source>
        <dbReference type="SAM" id="Phobius"/>
    </source>
</evidence>
<comment type="caution">
    <text evidence="3">The sequence shown here is derived from an EMBL/GenBank/DDBJ whole genome shotgun (WGS) entry which is preliminary data.</text>
</comment>
<keyword evidence="2" id="KW-1133">Transmembrane helix</keyword>
<feature type="transmembrane region" description="Helical" evidence="2">
    <location>
        <begin position="1128"/>
        <end position="1152"/>
    </location>
</feature>
<sequence>MTDSPRRPRGSNSRPFPFPTRTAARPFAQPLLLARLLLTALLLTMLLLAVPAHATEATVPPAGDTAGGQVTLPLDDYQRLLQLAATQPLPSPSSYAVGQAVLDIVFVRRDQRIAATVTADLQIETFADDWTLVPVLGPGAALGAATVDGQPVQLVQRPEGLFWLAEGRSRARLRLTYHADARAGERAWVASLPVPPAAASRFTLKVPATGIDLAVAPSANLALSERGGHTVATGTLPTSPAVMISWRTAIERPYVLSRAEYRGEWQPALMRPISGGTGSGSGARSAGGSGTGGASGISHGSNSGTTSGAITWQADIDAEVLIDGEVTVPLVAAATTLIGVDVDGAPASVFDDRFDGQHRFAVRIAGAGRHRITLRFLSAVIAPDGVPTSGFDIPDVPVSRFELSLPGDKVVQALASTAAGAIATPPTGHPELIRPGGTPPDMGLPIEPAPGQRIAASVVTRHEDGVTHATFHVPMSRRLALSWMEAIPADVDVERRANAVVYQALHAAEGVLYGQAAIRYEITRGATRELAFTLPAAAQVNRVTTASDAIADWIVEPVEQESASSGQNRIRVFLNRDVSGEFVLDVTYEQLLEDRARTAPQAASEEPATPPGATPGAPPASPPITAPLLRALGVTRQKGMIALLANTDLALAPAAHPDMSEVGENQLPGFFRNRLAQTVSHTFKYHSDRARLSVATVTPERRQGKFNAQVDTLVSIGEVTLKGQVAIDNDVKSGVLRELRLWLPADLNILGVSGPSIRNHAVTQDNGRQAVDIEFTREMDGRFRIELNYERILIDGAAEADTAPVAVPRVDVEGADVVQGRIAIEALAALEVQPATTTQLSTLDIAELPRQLVLKTTNPILLAYRYVRTDTPIDLRLRITRHREIDVQVAAIDSAHYQTLYTADGLAVTRVRFEVRNARRQFLRLALPPGSEVWSVFVNGEAEKPAYARDSGAAPGTHPGMPASPDMPASERDVTRGKTNVTQRPNGDASTDVLIRMINSSTPFPVELVYATRGEGMHAFGALEGRLPRPDMIVTRTSWDVYVPADPRYAAPKTNMDLITAGVAATLRDASAELLRGAVDGALKSVITGEPLHIELPTQGIRYRFAKLYANQSPEDARFRLRYVHPTAGFAGLWLSLLATLAIWAGIALLWVRNAMRAECDSSGQRLDHGSGQSLGQSDNAERLSALSSNSPAATPWLLLTAGAIALTVSLTTLSASTLPPSILSLAIGLGLVGWTNWRRIRA</sequence>
<proteinExistence type="predicted"/>
<keyword evidence="4" id="KW-1185">Reference proteome</keyword>
<evidence type="ECO:0000256" key="1">
    <source>
        <dbReference type="SAM" id="MobiDB-lite"/>
    </source>
</evidence>
<feature type="region of interest" description="Disordered" evidence="1">
    <location>
        <begin position="272"/>
        <end position="303"/>
    </location>
</feature>
<feature type="compositionally biased region" description="Gly residues" evidence="1">
    <location>
        <begin position="275"/>
        <end position="295"/>
    </location>
</feature>
<dbReference type="EMBL" id="JAZHOG010000009">
    <property type="protein sequence ID" value="MEJ8568632.1"/>
    <property type="molecule type" value="Genomic_DNA"/>
</dbReference>
<feature type="compositionally biased region" description="Polar residues" evidence="1">
    <location>
        <begin position="977"/>
        <end position="989"/>
    </location>
</feature>
<feature type="compositionally biased region" description="Pro residues" evidence="1">
    <location>
        <begin position="608"/>
        <end position="624"/>
    </location>
</feature>
<accession>A0AAW9R7U1</accession>
<dbReference type="Proteomes" id="UP001359886">
    <property type="component" value="Unassembled WGS sequence"/>
</dbReference>
<evidence type="ECO:0008006" key="5">
    <source>
        <dbReference type="Google" id="ProtNLM"/>
    </source>
</evidence>
<feature type="region of interest" description="Disordered" evidence="1">
    <location>
        <begin position="596"/>
        <end position="624"/>
    </location>
</feature>
<feature type="transmembrane region" description="Helical" evidence="2">
    <location>
        <begin position="1197"/>
        <end position="1216"/>
    </location>
</feature>
<keyword evidence="2" id="KW-0472">Membrane</keyword>
<feature type="region of interest" description="Disordered" evidence="1">
    <location>
        <begin position="1"/>
        <end position="21"/>
    </location>
</feature>
<dbReference type="AlphaFoldDB" id="A0AAW9R7U1"/>
<organism evidence="3 4">
    <name type="scientific">Elongatibacter sediminis</name>
    <dbReference type="NCBI Taxonomy" id="3119006"/>
    <lineage>
        <taxon>Bacteria</taxon>
        <taxon>Pseudomonadati</taxon>
        <taxon>Pseudomonadota</taxon>
        <taxon>Gammaproteobacteria</taxon>
        <taxon>Chromatiales</taxon>
        <taxon>Wenzhouxiangellaceae</taxon>
        <taxon>Elongatibacter</taxon>
    </lineage>
</organism>
<name>A0AAW9R7U1_9GAMM</name>
<feature type="transmembrane region" description="Helical" evidence="2">
    <location>
        <begin position="1222"/>
        <end position="1238"/>
    </location>
</feature>
<feature type="region of interest" description="Disordered" evidence="1">
    <location>
        <begin position="947"/>
        <end position="989"/>
    </location>
</feature>
<dbReference type="RefSeq" id="WP_354695956.1">
    <property type="nucleotide sequence ID" value="NZ_JAZHOG010000009.1"/>
</dbReference>
<reference evidence="3 4" key="1">
    <citation type="submission" date="2024-02" db="EMBL/GenBank/DDBJ databases">
        <title>A novel Wenzhouxiangellaceae bacterium, isolated from coastal sediments.</title>
        <authorList>
            <person name="Du Z.-J."/>
            <person name="Ye Y.-Q."/>
            <person name="Zhang X.-Y."/>
        </authorList>
    </citation>
    <scope>NUCLEOTIDE SEQUENCE [LARGE SCALE GENOMIC DNA]</scope>
    <source>
        <strain evidence="3 4">CH-27</strain>
    </source>
</reference>
<evidence type="ECO:0000313" key="4">
    <source>
        <dbReference type="Proteomes" id="UP001359886"/>
    </source>
</evidence>
<evidence type="ECO:0000313" key="3">
    <source>
        <dbReference type="EMBL" id="MEJ8568632.1"/>
    </source>
</evidence>